<keyword evidence="3" id="KW-0067">ATP-binding</keyword>
<evidence type="ECO:0000256" key="4">
    <source>
        <dbReference type="ARBA" id="ARBA00022967"/>
    </source>
</evidence>
<evidence type="ECO:0000259" key="6">
    <source>
        <dbReference type="PROSITE" id="PS50893"/>
    </source>
</evidence>
<dbReference type="PANTHER" id="PTHR42794:SF1">
    <property type="entry name" value="HEMIN IMPORT ATP-BINDING PROTEIN HMUV"/>
    <property type="match status" value="1"/>
</dbReference>
<dbReference type="InterPro" id="IPR003439">
    <property type="entry name" value="ABC_transporter-like_ATP-bd"/>
</dbReference>
<dbReference type="GO" id="GO:0016887">
    <property type="term" value="F:ATP hydrolysis activity"/>
    <property type="evidence" value="ECO:0007669"/>
    <property type="project" value="InterPro"/>
</dbReference>
<protein>
    <submittedName>
        <fullName evidence="7">ABC-type hemin transport system, ATPase component</fullName>
    </submittedName>
</protein>
<name>M7Y0X1_9BACT</name>
<dbReference type="PANTHER" id="PTHR42794">
    <property type="entry name" value="HEMIN IMPORT ATP-BINDING PROTEIN HMUV"/>
    <property type="match status" value="1"/>
</dbReference>
<dbReference type="CDD" id="cd03214">
    <property type="entry name" value="ABC_Iron-Siderophores_B12_Hemin"/>
    <property type="match status" value="1"/>
</dbReference>
<dbReference type="NCBIfam" id="NF010068">
    <property type="entry name" value="PRK13548.1"/>
    <property type="match status" value="1"/>
</dbReference>
<keyword evidence="8" id="KW-1185">Reference proteome</keyword>
<evidence type="ECO:0000313" key="7">
    <source>
        <dbReference type="EMBL" id="EMS30851.1"/>
    </source>
</evidence>
<dbReference type="STRING" id="1239962.C943_03094"/>
<comment type="function">
    <text evidence="5">Part of the ABC transporter complex HmuTUV involved in hemin import. Responsible for energy coupling to the transport system.</text>
</comment>
<dbReference type="PROSITE" id="PS00211">
    <property type="entry name" value="ABC_TRANSPORTER_1"/>
    <property type="match status" value="1"/>
</dbReference>
<evidence type="ECO:0000256" key="5">
    <source>
        <dbReference type="ARBA" id="ARBA00037066"/>
    </source>
</evidence>
<dbReference type="SUPFAM" id="SSF52540">
    <property type="entry name" value="P-loop containing nucleoside triphosphate hydrolases"/>
    <property type="match status" value="1"/>
</dbReference>
<dbReference type="AlphaFoldDB" id="M7Y0X1"/>
<comment type="caution">
    <text evidence="7">The sequence shown here is derived from an EMBL/GenBank/DDBJ whole genome shotgun (WGS) entry which is preliminary data.</text>
</comment>
<keyword evidence="1" id="KW-0813">Transport</keyword>
<dbReference type="InterPro" id="IPR027417">
    <property type="entry name" value="P-loop_NTPase"/>
</dbReference>
<dbReference type="GO" id="GO:0005524">
    <property type="term" value="F:ATP binding"/>
    <property type="evidence" value="ECO:0007669"/>
    <property type="project" value="UniProtKB-KW"/>
</dbReference>
<dbReference type="EMBL" id="AMZY02000032">
    <property type="protein sequence ID" value="EMS30851.1"/>
    <property type="molecule type" value="Genomic_DNA"/>
</dbReference>
<gene>
    <name evidence="7" type="ORF">C943_03094</name>
</gene>
<reference evidence="7" key="1">
    <citation type="submission" date="2013-01" db="EMBL/GenBank/DDBJ databases">
        <title>Genome assembly of Mariniradius saccharolyticus AK6.</title>
        <authorList>
            <person name="Vaidya B."/>
            <person name="Khatri I."/>
            <person name="Tanuku N.R.S."/>
            <person name="Subramanian S."/>
            <person name="Pinnaka A."/>
        </authorList>
    </citation>
    <scope>NUCLEOTIDE SEQUENCE [LARGE SCALE GENOMIC DNA]</scope>
    <source>
        <strain evidence="7">AK6</strain>
    </source>
</reference>
<dbReference type="InterPro" id="IPR003593">
    <property type="entry name" value="AAA+_ATPase"/>
</dbReference>
<accession>M7Y0X1</accession>
<keyword evidence="4" id="KW-1278">Translocase</keyword>
<organism evidence="7 8">
    <name type="scientific">Mariniradius saccharolyticus AK6</name>
    <dbReference type="NCBI Taxonomy" id="1239962"/>
    <lineage>
        <taxon>Bacteria</taxon>
        <taxon>Pseudomonadati</taxon>
        <taxon>Bacteroidota</taxon>
        <taxon>Cytophagia</taxon>
        <taxon>Cytophagales</taxon>
        <taxon>Cyclobacteriaceae</taxon>
        <taxon>Mariniradius</taxon>
    </lineage>
</organism>
<sequence length="268" mass="30149">MTMLQAQDVHFCIKNQPIIDQASVNLRPGELTVLVGPNGAGKSTLFKILAGENPCKHGTVRYNGRSIHQYKTKELARIRAVMPQHSELTFPFRAIEVVEMGLFASGSDRSGEIIREVMDATETWHLREKLYGNLSGGEKQRIQFARVLAQVWEPKPFPRYIMLDEPVSSMDIAFQHKAMNILQSVKERNVAVLVILHDLNMTAHYADRVVLLKKGLIYKQGSVEDTITSENLAWVFDHPIRVIPGTDSAAPFVQTNPNFIEKLSLTLS</sequence>
<dbReference type="InParanoid" id="M7Y0X1"/>
<dbReference type="Pfam" id="PF00005">
    <property type="entry name" value="ABC_tran"/>
    <property type="match status" value="1"/>
</dbReference>
<evidence type="ECO:0000256" key="3">
    <source>
        <dbReference type="ARBA" id="ARBA00022840"/>
    </source>
</evidence>
<feature type="domain" description="ABC transporter" evidence="6">
    <location>
        <begin position="4"/>
        <end position="239"/>
    </location>
</feature>
<evidence type="ECO:0000256" key="1">
    <source>
        <dbReference type="ARBA" id="ARBA00022448"/>
    </source>
</evidence>
<keyword evidence="2" id="KW-0547">Nucleotide-binding</keyword>
<evidence type="ECO:0000313" key="8">
    <source>
        <dbReference type="Proteomes" id="UP000010953"/>
    </source>
</evidence>
<dbReference type="SMART" id="SM00382">
    <property type="entry name" value="AAA"/>
    <property type="match status" value="1"/>
</dbReference>
<dbReference type="Proteomes" id="UP000010953">
    <property type="component" value="Unassembled WGS sequence"/>
</dbReference>
<evidence type="ECO:0000256" key="2">
    <source>
        <dbReference type="ARBA" id="ARBA00022741"/>
    </source>
</evidence>
<dbReference type="eggNOG" id="COG4559">
    <property type="taxonomic scope" value="Bacteria"/>
</dbReference>
<dbReference type="InterPro" id="IPR017871">
    <property type="entry name" value="ABC_transporter-like_CS"/>
</dbReference>
<proteinExistence type="predicted"/>
<dbReference type="Gene3D" id="3.40.50.300">
    <property type="entry name" value="P-loop containing nucleotide triphosphate hydrolases"/>
    <property type="match status" value="1"/>
</dbReference>
<dbReference type="FunCoup" id="M7Y0X1">
    <property type="interactions" value="86"/>
</dbReference>
<dbReference type="PROSITE" id="PS50893">
    <property type="entry name" value="ABC_TRANSPORTER_2"/>
    <property type="match status" value="1"/>
</dbReference>